<dbReference type="Proteomes" id="UP000308092">
    <property type="component" value="Unassembled WGS sequence"/>
</dbReference>
<evidence type="ECO:0000313" key="1">
    <source>
        <dbReference type="EMBL" id="THC87369.1"/>
    </source>
</evidence>
<comment type="caution">
    <text evidence="1">The sequence shown here is derived from an EMBL/GenBank/DDBJ whole genome shotgun (WGS) entry which is preliminary data.</text>
</comment>
<keyword evidence="2" id="KW-1185">Reference proteome</keyword>
<dbReference type="EMBL" id="SOSA01001259">
    <property type="protein sequence ID" value="THC87369.1"/>
    <property type="molecule type" value="Genomic_DNA"/>
</dbReference>
<evidence type="ECO:0000313" key="2">
    <source>
        <dbReference type="Proteomes" id="UP000308092"/>
    </source>
</evidence>
<accession>A0A4S3IYA7</accession>
<proteinExistence type="predicted"/>
<gene>
    <name evidence="1" type="ORF">EYZ11_013187</name>
</gene>
<protein>
    <submittedName>
        <fullName evidence="1">Uncharacterized protein</fullName>
    </submittedName>
</protein>
<name>A0A4S3IYA7_9EURO</name>
<sequence length="69" mass="7677">MYERAKLLEESKTVYEASQAAAVKGDTVLECLYGREDRTTYIAELIAGLQEFMPVGANINTSHLTKHLS</sequence>
<reference evidence="1 2" key="1">
    <citation type="submission" date="2019-03" db="EMBL/GenBank/DDBJ databases">
        <title>The genome sequence of a newly discovered highly antifungal drug resistant Aspergillus species, Aspergillus tanneri NIH 1004.</title>
        <authorList>
            <person name="Mounaud S."/>
            <person name="Singh I."/>
            <person name="Joardar V."/>
            <person name="Pakala S."/>
            <person name="Pakala S."/>
            <person name="Venepally P."/>
            <person name="Hoover J."/>
            <person name="Nierman W."/>
            <person name="Chung J."/>
            <person name="Losada L."/>
        </authorList>
    </citation>
    <scope>NUCLEOTIDE SEQUENCE [LARGE SCALE GENOMIC DNA]</scope>
    <source>
        <strain evidence="1 2">NIH1004</strain>
    </source>
</reference>
<dbReference type="AlphaFoldDB" id="A0A4S3IYA7"/>
<dbReference type="VEuPathDB" id="FungiDB:EYZ11_013187"/>
<organism evidence="1 2">
    <name type="scientific">Aspergillus tanneri</name>
    <dbReference type="NCBI Taxonomy" id="1220188"/>
    <lineage>
        <taxon>Eukaryota</taxon>
        <taxon>Fungi</taxon>
        <taxon>Dikarya</taxon>
        <taxon>Ascomycota</taxon>
        <taxon>Pezizomycotina</taxon>
        <taxon>Eurotiomycetes</taxon>
        <taxon>Eurotiomycetidae</taxon>
        <taxon>Eurotiales</taxon>
        <taxon>Aspergillaceae</taxon>
        <taxon>Aspergillus</taxon>
        <taxon>Aspergillus subgen. Circumdati</taxon>
    </lineage>
</organism>